<keyword evidence="2" id="KW-0641">Proline biosynthesis</keyword>
<accession>W4QHV0</accession>
<keyword evidence="7" id="KW-1185">Reference proteome</keyword>
<dbReference type="Gene3D" id="1.10.3730.10">
    <property type="entry name" value="ProC C-terminal domain-like"/>
    <property type="match status" value="1"/>
</dbReference>
<dbReference type="SUPFAM" id="SSF51735">
    <property type="entry name" value="NAD(P)-binding Rossmann-fold domains"/>
    <property type="match status" value="1"/>
</dbReference>
<evidence type="ECO:0000256" key="3">
    <source>
        <dbReference type="PIRSR" id="PIRSR000193-1"/>
    </source>
</evidence>
<dbReference type="InterPro" id="IPR029036">
    <property type="entry name" value="P5CR_dimer"/>
</dbReference>
<dbReference type="PROSITE" id="PS00521">
    <property type="entry name" value="P5CR"/>
    <property type="match status" value="1"/>
</dbReference>
<dbReference type="Pfam" id="PF03807">
    <property type="entry name" value="F420_oxidored"/>
    <property type="match status" value="1"/>
</dbReference>
<dbReference type="SUPFAM" id="SSF48179">
    <property type="entry name" value="6-phosphogluconate dehydrogenase C-terminal domain-like"/>
    <property type="match status" value="1"/>
</dbReference>
<comment type="catalytic activity">
    <reaction evidence="2">
        <text>L-proline + NADP(+) = (S)-1-pyrroline-5-carboxylate + NADPH + 2 H(+)</text>
        <dbReference type="Rhea" id="RHEA:14109"/>
        <dbReference type="ChEBI" id="CHEBI:15378"/>
        <dbReference type="ChEBI" id="CHEBI:17388"/>
        <dbReference type="ChEBI" id="CHEBI:57783"/>
        <dbReference type="ChEBI" id="CHEBI:58349"/>
        <dbReference type="ChEBI" id="CHEBI:60039"/>
        <dbReference type="EC" id="1.5.1.2"/>
    </reaction>
</comment>
<dbReference type="PANTHER" id="PTHR11645">
    <property type="entry name" value="PYRROLINE-5-CARBOXYLATE REDUCTASE"/>
    <property type="match status" value="1"/>
</dbReference>
<feature type="domain" description="Pyrroline-5-carboxylate reductase catalytic N-terminal" evidence="4">
    <location>
        <begin position="2"/>
        <end position="97"/>
    </location>
</feature>
<proteinExistence type="inferred from homology"/>
<keyword evidence="2" id="KW-0963">Cytoplasm</keyword>
<keyword evidence="2" id="KW-0560">Oxidoreductase</keyword>
<organism evidence="6 7">
    <name type="scientific">Halalkalibacter hemicellulosilyticusJCM 9152</name>
    <dbReference type="NCBI Taxonomy" id="1236971"/>
    <lineage>
        <taxon>Bacteria</taxon>
        <taxon>Bacillati</taxon>
        <taxon>Bacillota</taxon>
        <taxon>Bacilli</taxon>
        <taxon>Bacillales</taxon>
        <taxon>Bacillaceae</taxon>
        <taxon>Halalkalibacter</taxon>
    </lineage>
</organism>
<feature type="domain" description="Pyrroline-5-carboxylate reductase dimerisation" evidence="5">
    <location>
        <begin position="160"/>
        <end position="260"/>
    </location>
</feature>
<dbReference type="OrthoDB" id="9805754at2"/>
<comment type="similarity">
    <text evidence="1 2">Belongs to the pyrroline-5-carboxylate reductase family.</text>
</comment>
<evidence type="ECO:0000313" key="6">
    <source>
        <dbReference type="EMBL" id="GAE31676.1"/>
    </source>
</evidence>
<dbReference type="Proteomes" id="UP000018895">
    <property type="component" value="Unassembled WGS sequence"/>
</dbReference>
<keyword evidence="2 3" id="KW-0521">NADP</keyword>
<comment type="function">
    <text evidence="2">Catalyzes the reduction of 1-pyrroline-5-carboxylate (PCA) to L-proline.</text>
</comment>
<sequence>MKIGVIGTGSMGTILLESFIDAHVYRDHDFMMTNRSIEKAYELSEKLPMIEVVESSTNLVQHCDLIFVCVKPLQFPNLLRDLKDHLNSDQILISITSPITVSQLEEMIPSKVARAIPSILNRAMTGPSLLSFGERCKEADRAFIYELMSTISKPLVIDESITRVSSDIVSCGPAFMSYLLQQFIDGATRQTQISKEDATTLTTNMIIGLGKLLEKGFYTLPTLQERVCVPGGITGEGIKVLEQEVDYMFDHLFQQTHAKYYEDQELISNLMNEHTRKR</sequence>
<dbReference type="GO" id="GO:0055129">
    <property type="term" value="P:L-proline biosynthetic process"/>
    <property type="evidence" value="ECO:0007669"/>
    <property type="project" value="UniProtKB-UniRule"/>
</dbReference>
<feature type="binding site" evidence="3">
    <location>
        <begin position="6"/>
        <end position="11"/>
    </location>
    <ligand>
        <name>NADP(+)</name>
        <dbReference type="ChEBI" id="CHEBI:58349"/>
    </ligand>
</feature>
<dbReference type="HAMAP" id="MF_01925">
    <property type="entry name" value="P5C_reductase"/>
    <property type="match status" value="1"/>
</dbReference>
<comment type="pathway">
    <text evidence="2">Amino-acid biosynthesis; L-proline biosynthesis; L-proline from L-glutamate 5-semialdehyde: step 1/1.</text>
</comment>
<dbReference type="InterPro" id="IPR028939">
    <property type="entry name" value="P5C_Rdtase_cat_N"/>
</dbReference>
<dbReference type="Gene3D" id="3.40.50.720">
    <property type="entry name" value="NAD(P)-binding Rossmann-like Domain"/>
    <property type="match status" value="1"/>
</dbReference>
<dbReference type="PIRSF" id="PIRSF000193">
    <property type="entry name" value="Pyrrol-5-carb_rd"/>
    <property type="match status" value="1"/>
</dbReference>
<dbReference type="InterPro" id="IPR036291">
    <property type="entry name" value="NAD(P)-bd_dom_sf"/>
</dbReference>
<reference evidence="6" key="1">
    <citation type="journal article" date="2014" name="Genome Announc.">
        <title>Draft Genome Sequences of Three Alkaliphilic Bacillus Strains, Bacillus wakoensis JCM 9140T, Bacillus akibai JCM 9157T, and Bacillus hemicellulosilyticus JCM 9152T.</title>
        <authorList>
            <person name="Yuki M."/>
            <person name="Oshima K."/>
            <person name="Suda W."/>
            <person name="Oshida Y."/>
            <person name="Kitamura K."/>
            <person name="Iida T."/>
            <person name="Hattori M."/>
            <person name="Ohkuma M."/>
        </authorList>
    </citation>
    <scope>NUCLEOTIDE SEQUENCE [LARGE SCALE GENOMIC DNA]</scope>
    <source>
        <strain evidence="6">JCM 9152</strain>
    </source>
</reference>
<protein>
    <recommendedName>
        <fullName evidence="2">Pyrroline-5-carboxylate reductase</fullName>
        <shortName evidence="2">P5C reductase</shortName>
        <shortName evidence="2">P5CR</shortName>
        <ecNumber evidence="2">1.5.1.2</ecNumber>
    </recommendedName>
    <alternativeName>
        <fullName evidence="2">PCA reductase</fullName>
    </alternativeName>
</protein>
<name>W4QHV0_9BACI</name>
<dbReference type="AlphaFoldDB" id="W4QHV0"/>
<dbReference type="GO" id="GO:0004735">
    <property type="term" value="F:pyrroline-5-carboxylate reductase activity"/>
    <property type="evidence" value="ECO:0007669"/>
    <property type="project" value="UniProtKB-UniRule"/>
</dbReference>
<evidence type="ECO:0000256" key="1">
    <source>
        <dbReference type="ARBA" id="ARBA00005525"/>
    </source>
</evidence>
<dbReference type="InterPro" id="IPR000304">
    <property type="entry name" value="Pyrroline-COOH_reductase"/>
</dbReference>
<comment type="catalytic activity">
    <reaction evidence="2">
        <text>L-proline + NAD(+) = (S)-1-pyrroline-5-carboxylate + NADH + 2 H(+)</text>
        <dbReference type="Rhea" id="RHEA:14105"/>
        <dbReference type="ChEBI" id="CHEBI:15378"/>
        <dbReference type="ChEBI" id="CHEBI:17388"/>
        <dbReference type="ChEBI" id="CHEBI:57540"/>
        <dbReference type="ChEBI" id="CHEBI:57945"/>
        <dbReference type="ChEBI" id="CHEBI:60039"/>
        <dbReference type="EC" id="1.5.1.2"/>
    </reaction>
</comment>
<dbReference type="EMBL" id="BAUU01000022">
    <property type="protein sequence ID" value="GAE31676.1"/>
    <property type="molecule type" value="Genomic_DNA"/>
</dbReference>
<dbReference type="STRING" id="1236971.JCM9152_3159"/>
<dbReference type="InterPro" id="IPR053790">
    <property type="entry name" value="P5CR-like_CS"/>
</dbReference>
<comment type="subcellular location">
    <subcellularLocation>
        <location evidence="2">Cytoplasm</location>
    </subcellularLocation>
</comment>
<dbReference type="PANTHER" id="PTHR11645:SF51">
    <property type="entry name" value="COME OPERON PROTEIN 4"/>
    <property type="match status" value="1"/>
</dbReference>
<keyword evidence="2" id="KW-0028">Amino-acid biosynthesis</keyword>
<comment type="caution">
    <text evidence="6">The sequence shown here is derived from an EMBL/GenBank/DDBJ whole genome shotgun (WGS) entry which is preliminary data.</text>
</comment>
<evidence type="ECO:0000259" key="4">
    <source>
        <dbReference type="Pfam" id="PF03807"/>
    </source>
</evidence>
<dbReference type="GO" id="GO:0005737">
    <property type="term" value="C:cytoplasm"/>
    <property type="evidence" value="ECO:0007669"/>
    <property type="project" value="UniProtKB-SubCell"/>
</dbReference>
<evidence type="ECO:0000256" key="2">
    <source>
        <dbReference type="HAMAP-Rule" id="MF_01925"/>
    </source>
</evidence>
<dbReference type="Pfam" id="PF14748">
    <property type="entry name" value="P5CR_dimer"/>
    <property type="match status" value="1"/>
</dbReference>
<dbReference type="RefSeq" id="WP_035345659.1">
    <property type="nucleotide sequence ID" value="NZ_BAUU01000022.1"/>
</dbReference>
<dbReference type="EC" id="1.5.1.2" evidence="2"/>
<gene>
    <name evidence="2" type="primary">proC</name>
    <name evidence="6" type="ORF">JCM9152_3159</name>
</gene>
<dbReference type="InterPro" id="IPR008927">
    <property type="entry name" value="6-PGluconate_DH-like_C_sf"/>
</dbReference>
<evidence type="ECO:0000259" key="5">
    <source>
        <dbReference type="Pfam" id="PF14748"/>
    </source>
</evidence>
<dbReference type="UniPathway" id="UPA00098">
    <property type="reaction ID" value="UER00361"/>
</dbReference>
<evidence type="ECO:0000313" key="7">
    <source>
        <dbReference type="Proteomes" id="UP000018895"/>
    </source>
</evidence>
<dbReference type="NCBIfam" id="NF005814">
    <property type="entry name" value="PRK07680.1"/>
    <property type="match status" value="1"/>
</dbReference>